<dbReference type="SUPFAM" id="SSF52540">
    <property type="entry name" value="P-loop containing nucleoside triphosphate hydrolases"/>
    <property type="match status" value="1"/>
</dbReference>
<evidence type="ECO:0000259" key="3">
    <source>
        <dbReference type="PROSITE" id="PS51192"/>
    </source>
</evidence>
<evidence type="ECO:0000313" key="6">
    <source>
        <dbReference type="Proteomes" id="UP001187531"/>
    </source>
</evidence>
<keyword evidence="6" id="KW-1185">Reference proteome</keyword>
<dbReference type="AlphaFoldDB" id="A0AA88L900"/>
<evidence type="ECO:0000313" key="5">
    <source>
        <dbReference type="EMBL" id="KAK2716876.1"/>
    </source>
</evidence>
<protein>
    <submittedName>
        <fullName evidence="5">Uncharacterized protein</fullName>
    </submittedName>
</protein>
<dbReference type="Proteomes" id="UP001187531">
    <property type="component" value="Unassembled WGS sequence"/>
</dbReference>
<evidence type="ECO:0000256" key="2">
    <source>
        <dbReference type="ARBA" id="ARBA00022840"/>
    </source>
</evidence>
<dbReference type="PROSITE" id="PS51192">
    <property type="entry name" value="HELICASE_ATP_BIND_1"/>
    <property type="match status" value="1"/>
</dbReference>
<name>A0AA88L900_ARTSF</name>
<dbReference type="Pfam" id="PF00271">
    <property type="entry name" value="Helicase_C"/>
    <property type="match status" value="1"/>
</dbReference>
<feature type="domain" description="Helicase ATP-binding" evidence="3">
    <location>
        <begin position="164"/>
        <end position="333"/>
    </location>
</feature>
<dbReference type="InterPro" id="IPR014001">
    <property type="entry name" value="Helicase_ATP-bd"/>
</dbReference>
<dbReference type="GO" id="GO:0005524">
    <property type="term" value="F:ATP binding"/>
    <property type="evidence" value="ECO:0007669"/>
    <property type="project" value="UniProtKB-KW"/>
</dbReference>
<accession>A0AA88L900</accession>
<dbReference type="InterPro" id="IPR027417">
    <property type="entry name" value="P-loop_NTPase"/>
</dbReference>
<dbReference type="InterPro" id="IPR051363">
    <property type="entry name" value="RLR_Helicase"/>
</dbReference>
<dbReference type="InterPro" id="IPR001650">
    <property type="entry name" value="Helicase_C-like"/>
</dbReference>
<evidence type="ECO:0000259" key="4">
    <source>
        <dbReference type="PROSITE" id="PS51194"/>
    </source>
</evidence>
<sequence>MDCKFCRKQLFLAEHLFFYERNENNIHLSLKPEVRSTIEEQALTFNMTNKFTDVQCKRCCKSVGKELPFAPNSNLFVAFSIDRIILMQRLLPAKSKWRTSMKLVPEIEVRTGATFFGVVPTNIHSQRQENEIKPIRFADPSNLKDFSCYLPGCNKAPKDYQMLCYVESLLRDLVVVLPTGSGKTLIATMLMRKMRELNPDHLVLFIVNTVPLVFQQGQVIENDSGLRLCQMCGENKSPSIIRQLQLGKFDGLVCTAGAFLACLQGRNLNIWDFSCVVMDECHHASGNHVYVNILKEVKKCPEESRPRILGLTASPVSVKSEKSELARISTCLKNLEPAAVFRPHFPHISTLIESSITFKIPDIIHAYITEAQNHFNRSYSLMKGYNKSCELLNNGNTNTVKGDLRKTAEDSDTGLFDLLESIQVCREIGIEDALGMISNPCASTIPGVQDLINKYQACQSLSPKLIQLLKLIEERKNSVKILVFVKTRQICKLIWKHVAKEFPGLNPLVLFGQNGYDGMSWKEQQQKIISKFTQGDCQMIITTSVVEEGIDVVECGLVIRYSCVQSVIQNIQSRGRARSHSGEYVVFTYEEERRRMEDYWTGCYWALLQRKDYPRQLLVT</sequence>
<dbReference type="PANTHER" id="PTHR14074:SF16">
    <property type="entry name" value="ANTIVIRAL INNATE IMMUNE RESPONSE RECEPTOR RIG-I"/>
    <property type="match status" value="1"/>
</dbReference>
<dbReference type="PANTHER" id="PTHR14074">
    <property type="entry name" value="HELICASE WITH DEATH DOMAIN-RELATED"/>
    <property type="match status" value="1"/>
</dbReference>
<dbReference type="SMART" id="SM00490">
    <property type="entry name" value="HELICc"/>
    <property type="match status" value="1"/>
</dbReference>
<dbReference type="SMART" id="SM00487">
    <property type="entry name" value="DEXDc"/>
    <property type="match status" value="1"/>
</dbReference>
<dbReference type="PROSITE" id="PS51194">
    <property type="entry name" value="HELICASE_CTER"/>
    <property type="match status" value="1"/>
</dbReference>
<dbReference type="GO" id="GO:0003676">
    <property type="term" value="F:nucleic acid binding"/>
    <property type="evidence" value="ECO:0007669"/>
    <property type="project" value="InterPro"/>
</dbReference>
<dbReference type="Gene3D" id="3.40.50.300">
    <property type="entry name" value="P-loop containing nucleotide triphosphate hydrolases"/>
    <property type="match status" value="2"/>
</dbReference>
<feature type="domain" description="Helicase C-terminal" evidence="4">
    <location>
        <begin position="464"/>
        <end position="620"/>
    </location>
</feature>
<dbReference type="GO" id="GO:0005737">
    <property type="term" value="C:cytoplasm"/>
    <property type="evidence" value="ECO:0007669"/>
    <property type="project" value="TreeGrafter"/>
</dbReference>
<evidence type="ECO:0000256" key="1">
    <source>
        <dbReference type="ARBA" id="ARBA00022741"/>
    </source>
</evidence>
<dbReference type="EMBL" id="JAVRJZ010000011">
    <property type="protein sequence ID" value="KAK2716876.1"/>
    <property type="molecule type" value="Genomic_DNA"/>
</dbReference>
<keyword evidence="2" id="KW-0067">ATP-binding</keyword>
<reference evidence="5" key="1">
    <citation type="submission" date="2023-07" db="EMBL/GenBank/DDBJ databases">
        <title>Chromosome-level genome assembly of Artemia franciscana.</title>
        <authorList>
            <person name="Jo E."/>
        </authorList>
    </citation>
    <scope>NUCLEOTIDE SEQUENCE</scope>
    <source>
        <tissue evidence="5">Whole body</tissue>
    </source>
</reference>
<comment type="caution">
    <text evidence="5">The sequence shown here is derived from an EMBL/GenBank/DDBJ whole genome shotgun (WGS) entry which is preliminary data.</text>
</comment>
<proteinExistence type="predicted"/>
<dbReference type="InterPro" id="IPR011545">
    <property type="entry name" value="DEAD/DEAH_box_helicase_dom"/>
</dbReference>
<dbReference type="Pfam" id="PF00270">
    <property type="entry name" value="DEAD"/>
    <property type="match status" value="1"/>
</dbReference>
<organism evidence="5 6">
    <name type="scientific">Artemia franciscana</name>
    <name type="common">Brine shrimp</name>
    <name type="synonym">Artemia sanfranciscana</name>
    <dbReference type="NCBI Taxonomy" id="6661"/>
    <lineage>
        <taxon>Eukaryota</taxon>
        <taxon>Metazoa</taxon>
        <taxon>Ecdysozoa</taxon>
        <taxon>Arthropoda</taxon>
        <taxon>Crustacea</taxon>
        <taxon>Branchiopoda</taxon>
        <taxon>Anostraca</taxon>
        <taxon>Artemiidae</taxon>
        <taxon>Artemia</taxon>
    </lineage>
</organism>
<gene>
    <name evidence="5" type="ORF">QYM36_007129</name>
</gene>
<keyword evidence="1" id="KW-0547">Nucleotide-binding</keyword>